<dbReference type="PANTHER" id="PTHR30289">
    <property type="entry name" value="UNCHARACTERIZED PROTEIN YBCL-RELATED"/>
    <property type="match status" value="1"/>
</dbReference>
<reference evidence="2 3" key="3">
    <citation type="journal article" date="2011" name="Nat. Chem. Biol.">
        <title>Reveromycin A biosynthesis uses RevG and RevJ for stereospecific spiroacetal formation.</title>
        <authorList>
            <person name="Takahashi S."/>
            <person name="Toyoda A."/>
            <person name="Sekiyama Y."/>
            <person name="Takagi H."/>
            <person name="Nogawa T."/>
            <person name="Uramoto M."/>
            <person name="Suzuki R."/>
            <person name="Koshino H."/>
            <person name="Kumano T."/>
            <person name="Panthee S."/>
            <person name="Dairi T."/>
            <person name="Ishikawa J."/>
            <person name="Ikeda H."/>
            <person name="Sakaki Y."/>
            <person name="Osada H."/>
        </authorList>
    </citation>
    <scope>NUCLEOTIDE SEQUENCE [LARGE SCALE GENOMIC DNA]</scope>
    <source>
        <strain evidence="2 3">SN-593</strain>
    </source>
</reference>
<evidence type="ECO:0000313" key="3">
    <source>
        <dbReference type="Proteomes" id="UP000595703"/>
    </source>
</evidence>
<organism evidence="2 3">
    <name type="scientific">Actinacidiphila reveromycinica</name>
    <dbReference type="NCBI Taxonomy" id="659352"/>
    <lineage>
        <taxon>Bacteria</taxon>
        <taxon>Bacillati</taxon>
        <taxon>Actinomycetota</taxon>
        <taxon>Actinomycetes</taxon>
        <taxon>Kitasatosporales</taxon>
        <taxon>Streptomycetaceae</taxon>
        <taxon>Actinacidiphila</taxon>
    </lineage>
</organism>
<dbReference type="CDD" id="cd00865">
    <property type="entry name" value="PEBP_bact_arch"/>
    <property type="match status" value="1"/>
</dbReference>
<proteinExistence type="inferred from homology"/>
<gene>
    <name evidence="2" type="ORF">RVR_703</name>
</gene>
<evidence type="ECO:0000256" key="1">
    <source>
        <dbReference type="ARBA" id="ARBA00007120"/>
    </source>
</evidence>
<keyword evidence="3" id="KW-1185">Reference proteome</keyword>
<reference evidence="2 3" key="4">
    <citation type="journal article" date="2020" name="Sci. Rep.">
        <title>beta-carboline chemical signals induce reveromycin production through a LuxR family regulator in Streptomyces sp. SN-593.</title>
        <authorList>
            <person name="Panthee S."/>
            <person name="Kito N."/>
            <person name="Hayashi T."/>
            <person name="Shimizu T."/>
            <person name="Ishikawa J."/>
            <person name="Hamamoto H."/>
            <person name="Osada H."/>
            <person name="Takahashi S."/>
        </authorList>
    </citation>
    <scope>NUCLEOTIDE SEQUENCE [LARGE SCALE GENOMIC DNA]</scope>
    <source>
        <strain evidence="2 3">SN-593</strain>
    </source>
</reference>
<dbReference type="SUPFAM" id="SSF49777">
    <property type="entry name" value="PEBP-like"/>
    <property type="match status" value="1"/>
</dbReference>
<name>A0A7U3VLN9_9ACTN</name>
<evidence type="ECO:0000313" key="2">
    <source>
        <dbReference type="EMBL" id="BBA95724.1"/>
    </source>
</evidence>
<evidence type="ECO:0008006" key="4">
    <source>
        <dbReference type="Google" id="ProtNLM"/>
    </source>
</evidence>
<dbReference type="InterPro" id="IPR005247">
    <property type="entry name" value="YbhB_YbcL/LppC-like"/>
</dbReference>
<protein>
    <recommendedName>
        <fullName evidence="4">YbhB/YbcL family Raf kinase inhibitor-like protein</fullName>
    </recommendedName>
</protein>
<dbReference type="AlphaFoldDB" id="A0A7U3VLN9"/>
<reference evidence="2 3" key="1">
    <citation type="journal article" date="2010" name="J. Bacteriol.">
        <title>Biochemical characterization of a novel indole prenyltransferase from Streptomyces sp. SN-593.</title>
        <authorList>
            <person name="Takahashi S."/>
            <person name="Takagi H."/>
            <person name="Toyoda A."/>
            <person name="Uramoto M."/>
            <person name="Nogawa T."/>
            <person name="Ueki M."/>
            <person name="Sakaki Y."/>
            <person name="Osada H."/>
        </authorList>
    </citation>
    <scope>NUCLEOTIDE SEQUENCE [LARGE SCALE GENOMIC DNA]</scope>
    <source>
        <strain evidence="2 3">SN-593</strain>
    </source>
</reference>
<dbReference type="RefSeq" id="WP_202232212.1">
    <property type="nucleotide sequence ID" value="NZ_AP018365.1"/>
</dbReference>
<comment type="similarity">
    <text evidence="1">Belongs to the UPF0098 family.</text>
</comment>
<dbReference type="InterPro" id="IPR008914">
    <property type="entry name" value="PEBP"/>
</dbReference>
<dbReference type="Pfam" id="PF01161">
    <property type="entry name" value="PBP"/>
    <property type="match status" value="1"/>
</dbReference>
<accession>A0A7U3VLN9</accession>
<dbReference type="Proteomes" id="UP000595703">
    <property type="component" value="Chromosome"/>
</dbReference>
<dbReference type="Gene3D" id="3.90.280.10">
    <property type="entry name" value="PEBP-like"/>
    <property type="match status" value="1"/>
</dbReference>
<reference evidence="2 3" key="2">
    <citation type="journal article" date="2011" name="J. Antibiot.">
        <title>Furaquinocins I and J: novel polyketide isoprenoid hybrid compounds from Streptomyces reveromyceticus SN-593.</title>
        <authorList>
            <person name="Panthee S."/>
            <person name="Takahashi S."/>
            <person name="Takagi H."/>
            <person name="Nogawa T."/>
            <person name="Oowada E."/>
            <person name="Uramoto M."/>
            <person name="Osada H."/>
        </authorList>
    </citation>
    <scope>NUCLEOTIDE SEQUENCE [LARGE SCALE GENOMIC DNA]</scope>
    <source>
        <strain evidence="2 3">SN-593</strain>
    </source>
</reference>
<dbReference type="EMBL" id="AP018365">
    <property type="protein sequence ID" value="BBA95724.1"/>
    <property type="molecule type" value="Genomic_DNA"/>
</dbReference>
<dbReference type="KEGG" id="arev:RVR_703"/>
<dbReference type="PANTHER" id="PTHR30289:SF1">
    <property type="entry name" value="PEBP (PHOSPHATIDYLETHANOLAMINE-BINDING PROTEIN) FAMILY PROTEIN"/>
    <property type="match status" value="1"/>
</dbReference>
<sequence>MPANPLGLALRNKRVGPGKLVWARPELRAPESFTLSSPDFADGGPLPERYDGRLRGHNTSPALRWTAPPDATAELVLVAEDADSPFGSPNTHGLAAGIDPALGGLQVDGLTEAGAVPGIVLGKAGPHRGWFGPMPIRSHGPHRYVFQVFAVDRRLGLPAKFKLADLLGALPGHVIARATLTSTREKP</sequence>
<dbReference type="InterPro" id="IPR036610">
    <property type="entry name" value="PEBP-like_sf"/>
</dbReference>